<proteinExistence type="predicted"/>
<comment type="caution">
    <text evidence="2">The sequence shown here is derived from an EMBL/GenBank/DDBJ whole genome shotgun (WGS) entry which is preliminary data.</text>
</comment>
<keyword evidence="1" id="KW-1133">Transmembrane helix</keyword>
<feature type="transmembrane region" description="Helical" evidence="1">
    <location>
        <begin position="43"/>
        <end position="64"/>
    </location>
</feature>
<organism evidence="2 3">
    <name type="scientific">Prorocentrum cordatum</name>
    <dbReference type="NCBI Taxonomy" id="2364126"/>
    <lineage>
        <taxon>Eukaryota</taxon>
        <taxon>Sar</taxon>
        <taxon>Alveolata</taxon>
        <taxon>Dinophyceae</taxon>
        <taxon>Prorocentrales</taxon>
        <taxon>Prorocentraceae</taxon>
        <taxon>Prorocentrum</taxon>
    </lineage>
</organism>
<protein>
    <recommendedName>
        <fullName evidence="4">H(+)-exporting diphosphatase</fullName>
    </recommendedName>
</protein>
<evidence type="ECO:0000313" key="3">
    <source>
        <dbReference type="Proteomes" id="UP001189429"/>
    </source>
</evidence>
<feature type="transmembrane region" description="Helical" evidence="1">
    <location>
        <begin position="70"/>
        <end position="93"/>
    </location>
</feature>
<sequence>MRQGRGSLPAQARANPYGGPRIMLLASSLLVILILRRTRAQPMAIFAVMLFSGAAANSTAALLVGHNGALAFLCTTFSILPFAGAHSIGFGLVGRLSKRAEEQQGHVSVALQMALLSSAATFGAQVCTVCLAVIEGFVALAMALPLIFLVAATAEFLAGFVALATNQVLQAEAEYSNPTDQAQQDMEESMLAET</sequence>
<evidence type="ECO:0000313" key="2">
    <source>
        <dbReference type="EMBL" id="CAK0789525.1"/>
    </source>
</evidence>
<keyword evidence="1" id="KW-0472">Membrane</keyword>
<feature type="transmembrane region" description="Helical" evidence="1">
    <location>
        <begin position="140"/>
        <end position="163"/>
    </location>
</feature>
<accession>A0ABN9PBF7</accession>
<reference evidence="2" key="1">
    <citation type="submission" date="2023-10" db="EMBL/GenBank/DDBJ databases">
        <authorList>
            <person name="Chen Y."/>
            <person name="Shah S."/>
            <person name="Dougan E. K."/>
            <person name="Thang M."/>
            <person name="Chan C."/>
        </authorList>
    </citation>
    <scope>NUCLEOTIDE SEQUENCE [LARGE SCALE GENOMIC DNA]</scope>
</reference>
<keyword evidence="1" id="KW-0812">Transmembrane</keyword>
<gene>
    <name evidence="2" type="ORF">PCOR1329_LOCUS1069</name>
</gene>
<evidence type="ECO:0000256" key="1">
    <source>
        <dbReference type="SAM" id="Phobius"/>
    </source>
</evidence>
<name>A0ABN9PBF7_9DINO</name>
<dbReference type="EMBL" id="CAUYUJ010000251">
    <property type="protein sequence ID" value="CAK0789525.1"/>
    <property type="molecule type" value="Genomic_DNA"/>
</dbReference>
<evidence type="ECO:0008006" key="4">
    <source>
        <dbReference type="Google" id="ProtNLM"/>
    </source>
</evidence>
<keyword evidence="3" id="KW-1185">Reference proteome</keyword>
<feature type="transmembrane region" description="Helical" evidence="1">
    <location>
        <begin position="114"/>
        <end position="134"/>
    </location>
</feature>
<dbReference type="Proteomes" id="UP001189429">
    <property type="component" value="Unassembled WGS sequence"/>
</dbReference>